<evidence type="ECO:0000256" key="1">
    <source>
        <dbReference type="SAM" id="MobiDB-lite"/>
    </source>
</evidence>
<evidence type="ECO:0000313" key="3">
    <source>
        <dbReference type="Proteomes" id="UP001627154"/>
    </source>
</evidence>
<accession>A0ABD2VVD0</accession>
<name>A0ABD2VVD0_9HYME</name>
<feature type="region of interest" description="Disordered" evidence="1">
    <location>
        <begin position="1"/>
        <end position="32"/>
    </location>
</feature>
<comment type="caution">
    <text evidence="2">The sequence shown here is derived from an EMBL/GenBank/DDBJ whole genome shotgun (WGS) entry which is preliminary data.</text>
</comment>
<proteinExistence type="predicted"/>
<evidence type="ECO:0000313" key="2">
    <source>
        <dbReference type="EMBL" id="KAL3384221.1"/>
    </source>
</evidence>
<protein>
    <submittedName>
        <fullName evidence="2">Uncharacterized protein</fullName>
    </submittedName>
</protein>
<keyword evidence="3" id="KW-1185">Reference proteome</keyword>
<dbReference type="AlphaFoldDB" id="A0ABD2VVD0"/>
<dbReference type="EMBL" id="JBJJXI010000177">
    <property type="protein sequence ID" value="KAL3384221.1"/>
    <property type="molecule type" value="Genomic_DNA"/>
</dbReference>
<organism evidence="2 3">
    <name type="scientific">Trichogramma kaykai</name>
    <dbReference type="NCBI Taxonomy" id="54128"/>
    <lineage>
        <taxon>Eukaryota</taxon>
        <taxon>Metazoa</taxon>
        <taxon>Ecdysozoa</taxon>
        <taxon>Arthropoda</taxon>
        <taxon>Hexapoda</taxon>
        <taxon>Insecta</taxon>
        <taxon>Pterygota</taxon>
        <taxon>Neoptera</taxon>
        <taxon>Endopterygota</taxon>
        <taxon>Hymenoptera</taxon>
        <taxon>Apocrita</taxon>
        <taxon>Proctotrupomorpha</taxon>
        <taxon>Chalcidoidea</taxon>
        <taxon>Trichogrammatidae</taxon>
        <taxon>Trichogramma</taxon>
    </lineage>
</organism>
<feature type="compositionally biased region" description="Polar residues" evidence="1">
    <location>
        <begin position="17"/>
        <end position="27"/>
    </location>
</feature>
<sequence>MQQDKIEKHRSHEARASASQIARPNNNEDGDALISRFKSSECISERGALDVTRVYVYNTPTKHIKEKEIRIHTSTRHIKSLDHMNVRFVTNLFHIIAFA</sequence>
<reference evidence="2 3" key="1">
    <citation type="journal article" date="2024" name="bioRxiv">
        <title>A reference genome for Trichogramma kaykai: A tiny desert-dwelling parasitoid wasp with competing sex-ratio distorters.</title>
        <authorList>
            <person name="Culotta J."/>
            <person name="Lindsey A.R."/>
        </authorList>
    </citation>
    <scope>NUCLEOTIDE SEQUENCE [LARGE SCALE GENOMIC DNA]</scope>
    <source>
        <strain evidence="2 3">KSX58</strain>
    </source>
</reference>
<gene>
    <name evidence="2" type="ORF">TKK_020010</name>
</gene>
<dbReference type="Proteomes" id="UP001627154">
    <property type="component" value="Unassembled WGS sequence"/>
</dbReference>